<dbReference type="SMR" id="A0A0D3D4U0"/>
<keyword evidence="3" id="KW-1185">Reference proteome</keyword>
<dbReference type="OMA" id="LICPSRY"/>
<dbReference type="Gramene" id="Bo7g031280.1">
    <property type="protein sequence ID" value="Bo7g031280.1"/>
    <property type="gene ID" value="Bo7g031280"/>
</dbReference>
<dbReference type="HOGENOM" id="CLU_2797493_0_0_1"/>
<dbReference type="Proteomes" id="UP000032141">
    <property type="component" value="Chromosome C7"/>
</dbReference>
<organism evidence="2 3">
    <name type="scientific">Brassica oleracea var. oleracea</name>
    <dbReference type="NCBI Taxonomy" id="109376"/>
    <lineage>
        <taxon>Eukaryota</taxon>
        <taxon>Viridiplantae</taxon>
        <taxon>Streptophyta</taxon>
        <taxon>Embryophyta</taxon>
        <taxon>Tracheophyta</taxon>
        <taxon>Spermatophyta</taxon>
        <taxon>Magnoliopsida</taxon>
        <taxon>eudicotyledons</taxon>
        <taxon>Gunneridae</taxon>
        <taxon>Pentapetalae</taxon>
        <taxon>rosids</taxon>
        <taxon>malvids</taxon>
        <taxon>Brassicales</taxon>
        <taxon>Brassicaceae</taxon>
        <taxon>Brassiceae</taxon>
        <taxon>Brassica</taxon>
    </lineage>
</organism>
<reference evidence="2" key="2">
    <citation type="submission" date="2015-03" db="UniProtKB">
        <authorList>
            <consortium name="EnsemblPlants"/>
        </authorList>
    </citation>
    <scope>IDENTIFICATION</scope>
</reference>
<accession>A0A0D3D4U0</accession>
<evidence type="ECO:0000256" key="1">
    <source>
        <dbReference type="SAM" id="SignalP"/>
    </source>
</evidence>
<name>A0A0D3D4U0_BRAOL</name>
<dbReference type="STRING" id="109376.A0A0D3D4U0"/>
<evidence type="ECO:0000313" key="3">
    <source>
        <dbReference type="Proteomes" id="UP000032141"/>
    </source>
</evidence>
<proteinExistence type="predicted"/>
<reference evidence="2 3" key="1">
    <citation type="journal article" date="2014" name="Genome Biol.">
        <title>Transcriptome and methylome profiling reveals relics of genome dominance in the mesopolyploid Brassica oleracea.</title>
        <authorList>
            <person name="Parkin I.A."/>
            <person name="Koh C."/>
            <person name="Tang H."/>
            <person name="Robinson S.J."/>
            <person name="Kagale S."/>
            <person name="Clarke W.E."/>
            <person name="Town C.D."/>
            <person name="Nixon J."/>
            <person name="Krishnakumar V."/>
            <person name="Bidwell S.L."/>
            <person name="Denoeud F."/>
            <person name="Belcram H."/>
            <person name="Links M.G."/>
            <person name="Just J."/>
            <person name="Clarke C."/>
            <person name="Bender T."/>
            <person name="Huebert T."/>
            <person name="Mason A.S."/>
            <person name="Pires J.C."/>
            <person name="Barker G."/>
            <person name="Moore J."/>
            <person name="Walley P.G."/>
            <person name="Manoli S."/>
            <person name="Batley J."/>
            <person name="Edwards D."/>
            <person name="Nelson M.N."/>
            <person name="Wang X."/>
            <person name="Paterson A.H."/>
            <person name="King G."/>
            <person name="Bancroft I."/>
            <person name="Chalhoub B."/>
            <person name="Sharpe A.G."/>
        </authorList>
    </citation>
    <scope>NUCLEOTIDE SEQUENCE</scope>
    <source>
        <strain evidence="2 3">cv. TO1000</strain>
    </source>
</reference>
<evidence type="ECO:0000313" key="2">
    <source>
        <dbReference type="EnsemblPlants" id="Bo7g031280.1"/>
    </source>
</evidence>
<feature type="signal peptide" evidence="1">
    <location>
        <begin position="1"/>
        <end position="23"/>
    </location>
</feature>
<feature type="chain" id="PRO_5002270182" evidence="1">
    <location>
        <begin position="24"/>
        <end position="68"/>
    </location>
</feature>
<keyword evidence="1" id="KW-0732">Signal</keyword>
<dbReference type="AlphaFoldDB" id="A0A0D3D4U0"/>
<dbReference type="EnsemblPlants" id="Bo7g031280.1">
    <property type="protein sequence ID" value="Bo7g031280.1"/>
    <property type="gene ID" value="Bo7g031280"/>
</dbReference>
<dbReference type="eggNOG" id="KOG1641">
    <property type="taxonomic scope" value="Eukaryota"/>
</dbReference>
<sequence length="68" mass="7429">MSSGPGNFCLVHVSLVPVLNVVGEHTGAQIIYAKYSGTEVEFNDILKEDDIVGILETEDIRDLKPLND</sequence>
<protein>
    <submittedName>
        <fullName evidence="2">Uncharacterized protein</fullName>
    </submittedName>
</protein>